<dbReference type="InterPro" id="IPR005303">
    <property type="entry name" value="MOCOS_middle"/>
</dbReference>
<dbReference type="AlphaFoldDB" id="A0A6M4IL31"/>
<sequence>MNAHATADTTVRVAALFVHPLKSAAGIRVQELTLDERGAVGDRRWILADSNGAMITARETHRLVLIRPSFLTDDRHGGIRLTAPGLPPLDVPTEWINRAARTQTVRVWDDDVVAHDVGDIAAAWCSAAAGRACRLLRLADVDRRPLAPRFAGTIDAHARYVAMSDGAPLLLLGMASIDALNARLLESGHADVMDLRRFRANVLVAGTRPHDEDTWRDIRIGDVSLSVVSACTRCVLTTVDPDSAESGHEPLRAFAQYRRADGGVIFGMNTTHRAAGVIRIGDELQVLSLR</sequence>
<name>A0A6M4IL31_9BACT</name>
<dbReference type="KEGG" id="ggr:HKW67_03175"/>
<dbReference type="GO" id="GO:0003824">
    <property type="term" value="F:catalytic activity"/>
    <property type="evidence" value="ECO:0007669"/>
    <property type="project" value="InterPro"/>
</dbReference>
<evidence type="ECO:0000259" key="1">
    <source>
        <dbReference type="PROSITE" id="PS51340"/>
    </source>
</evidence>
<evidence type="ECO:0000313" key="2">
    <source>
        <dbReference type="EMBL" id="QJR34589.1"/>
    </source>
</evidence>
<reference evidence="2 3" key="1">
    <citation type="submission" date="2020-05" db="EMBL/GenBank/DDBJ databases">
        <title>Complete genome sequence of Gemmatimonas greenlandica TET16.</title>
        <authorList>
            <person name="Zeng Y."/>
        </authorList>
    </citation>
    <scope>NUCLEOTIDE SEQUENCE [LARGE SCALE GENOMIC DNA]</scope>
    <source>
        <strain evidence="2 3">TET16</strain>
    </source>
</reference>
<evidence type="ECO:0000313" key="3">
    <source>
        <dbReference type="Proteomes" id="UP000500938"/>
    </source>
</evidence>
<dbReference type="Pfam" id="PF03476">
    <property type="entry name" value="MOSC_N"/>
    <property type="match status" value="1"/>
</dbReference>
<dbReference type="PANTHER" id="PTHR14237">
    <property type="entry name" value="MOLYBDOPTERIN COFACTOR SULFURASE MOSC"/>
    <property type="match status" value="1"/>
</dbReference>
<dbReference type="PANTHER" id="PTHR14237:SF19">
    <property type="entry name" value="MITOCHONDRIAL AMIDOXIME REDUCING COMPONENT 1"/>
    <property type="match status" value="1"/>
</dbReference>
<dbReference type="RefSeq" id="WP_171224016.1">
    <property type="nucleotide sequence ID" value="NZ_CP053085.1"/>
</dbReference>
<dbReference type="GO" id="GO:0030151">
    <property type="term" value="F:molybdenum ion binding"/>
    <property type="evidence" value="ECO:0007669"/>
    <property type="project" value="InterPro"/>
</dbReference>
<accession>A0A6M4IL31</accession>
<dbReference type="Pfam" id="PF03473">
    <property type="entry name" value="MOSC"/>
    <property type="match status" value="1"/>
</dbReference>
<dbReference type="InterPro" id="IPR011037">
    <property type="entry name" value="Pyrv_Knase-like_insert_dom_sf"/>
</dbReference>
<proteinExistence type="predicted"/>
<dbReference type="EMBL" id="CP053085">
    <property type="protein sequence ID" value="QJR34589.1"/>
    <property type="molecule type" value="Genomic_DNA"/>
</dbReference>
<dbReference type="Proteomes" id="UP000500938">
    <property type="component" value="Chromosome"/>
</dbReference>
<feature type="domain" description="MOSC" evidence="1">
    <location>
        <begin position="133"/>
        <end position="287"/>
    </location>
</feature>
<organism evidence="2 3">
    <name type="scientific">Gemmatimonas groenlandica</name>
    <dbReference type="NCBI Taxonomy" id="2732249"/>
    <lineage>
        <taxon>Bacteria</taxon>
        <taxon>Pseudomonadati</taxon>
        <taxon>Gemmatimonadota</taxon>
        <taxon>Gemmatimonadia</taxon>
        <taxon>Gemmatimonadales</taxon>
        <taxon>Gemmatimonadaceae</taxon>
        <taxon>Gemmatimonas</taxon>
    </lineage>
</organism>
<dbReference type="PROSITE" id="PS51340">
    <property type="entry name" value="MOSC"/>
    <property type="match status" value="1"/>
</dbReference>
<dbReference type="GO" id="GO:0030170">
    <property type="term" value="F:pyridoxal phosphate binding"/>
    <property type="evidence" value="ECO:0007669"/>
    <property type="project" value="InterPro"/>
</dbReference>
<gene>
    <name evidence="2" type="ORF">HKW67_03175</name>
</gene>
<dbReference type="SUPFAM" id="SSF141673">
    <property type="entry name" value="MOSC N-terminal domain-like"/>
    <property type="match status" value="1"/>
</dbReference>
<keyword evidence="3" id="KW-1185">Reference proteome</keyword>
<protein>
    <submittedName>
        <fullName evidence="2">MOSC domain-containing protein</fullName>
    </submittedName>
</protein>
<dbReference type="SUPFAM" id="SSF50800">
    <property type="entry name" value="PK beta-barrel domain-like"/>
    <property type="match status" value="1"/>
</dbReference>
<dbReference type="InterPro" id="IPR005302">
    <property type="entry name" value="MoCF_Sase_C"/>
</dbReference>